<keyword evidence="1" id="KW-0472">Membrane</keyword>
<evidence type="ECO:0000313" key="3">
    <source>
        <dbReference type="Proteomes" id="UP000251800"/>
    </source>
</evidence>
<dbReference type="OrthoDB" id="6689279at2"/>
<keyword evidence="1" id="KW-0812">Transmembrane</keyword>
<dbReference type="AlphaFoldDB" id="A0A363UQ94"/>
<dbReference type="EMBL" id="QEQK01000001">
    <property type="protein sequence ID" value="PWN57670.1"/>
    <property type="molecule type" value="Genomic_DNA"/>
</dbReference>
<gene>
    <name evidence="2" type="ORF">DEH80_00575</name>
</gene>
<reference evidence="2 3" key="1">
    <citation type="submission" date="2018-05" db="EMBL/GenBank/DDBJ databases">
        <title>Abyssibacter profundi OUC007T gen. nov., sp. nov, a marine bacterium isolated from seawater of the Mariana Trench.</title>
        <authorList>
            <person name="Zhou S."/>
        </authorList>
    </citation>
    <scope>NUCLEOTIDE SEQUENCE [LARGE SCALE GENOMIC DNA]</scope>
    <source>
        <strain evidence="2 3">OUC007</strain>
    </source>
</reference>
<feature type="transmembrane region" description="Helical" evidence="1">
    <location>
        <begin position="120"/>
        <end position="142"/>
    </location>
</feature>
<protein>
    <submittedName>
        <fullName evidence="2">Uncharacterized protein</fullName>
    </submittedName>
</protein>
<feature type="transmembrane region" description="Helical" evidence="1">
    <location>
        <begin position="55"/>
        <end position="75"/>
    </location>
</feature>
<feature type="transmembrane region" description="Helical" evidence="1">
    <location>
        <begin position="22"/>
        <end position="43"/>
    </location>
</feature>
<feature type="transmembrane region" description="Helical" evidence="1">
    <location>
        <begin position="95"/>
        <end position="114"/>
    </location>
</feature>
<name>A0A363UQ94_9GAMM</name>
<accession>A0A363UQ94</accession>
<evidence type="ECO:0000313" key="2">
    <source>
        <dbReference type="EMBL" id="PWN57670.1"/>
    </source>
</evidence>
<dbReference type="Proteomes" id="UP000251800">
    <property type="component" value="Unassembled WGS sequence"/>
</dbReference>
<sequence length="159" mass="16556">MTDTHLHHSTPAGRADFWFARWALRLMDGLTGATLGALFYGGWGVFANSAHGAAIAVRAGCAQGAMSFVVTLTGVTLMRRLYGRSGHPLARGARAALGALAVIYSLIVGVHLLVGTPEILLTLAPGLPITIGFCLIFTASLIRLDDPAAPPAVATRPVL</sequence>
<dbReference type="RefSeq" id="WP_109718526.1">
    <property type="nucleotide sequence ID" value="NZ_QEQK01000001.1"/>
</dbReference>
<keyword evidence="1" id="KW-1133">Transmembrane helix</keyword>
<proteinExistence type="predicted"/>
<evidence type="ECO:0000256" key="1">
    <source>
        <dbReference type="SAM" id="Phobius"/>
    </source>
</evidence>
<comment type="caution">
    <text evidence="2">The sequence shown here is derived from an EMBL/GenBank/DDBJ whole genome shotgun (WGS) entry which is preliminary data.</text>
</comment>
<keyword evidence="3" id="KW-1185">Reference proteome</keyword>
<organism evidence="2 3">
    <name type="scientific">Abyssibacter profundi</name>
    <dbReference type="NCBI Taxonomy" id="2182787"/>
    <lineage>
        <taxon>Bacteria</taxon>
        <taxon>Pseudomonadati</taxon>
        <taxon>Pseudomonadota</taxon>
        <taxon>Gammaproteobacteria</taxon>
        <taxon>Chromatiales</taxon>
        <taxon>Oceanococcaceae</taxon>
        <taxon>Abyssibacter</taxon>
    </lineage>
</organism>